<organism evidence="2 3">
    <name type="scientific">Synaphobranchus kaupii</name>
    <name type="common">Kaup's arrowtooth eel</name>
    <dbReference type="NCBI Taxonomy" id="118154"/>
    <lineage>
        <taxon>Eukaryota</taxon>
        <taxon>Metazoa</taxon>
        <taxon>Chordata</taxon>
        <taxon>Craniata</taxon>
        <taxon>Vertebrata</taxon>
        <taxon>Euteleostomi</taxon>
        <taxon>Actinopterygii</taxon>
        <taxon>Neopterygii</taxon>
        <taxon>Teleostei</taxon>
        <taxon>Anguilliformes</taxon>
        <taxon>Synaphobranchidae</taxon>
        <taxon>Synaphobranchus</taxon>
    </lineage>
</organism>
<protein>
    <submittedName>
        <fullName evidence="2">Uncharacterized protein</fullName>
    </submittedName>
</protein>
<dbReference type="EMBL" id="JAINUF010000003">
    <property type="protein sequence ID" value="KAJ8369613.1"/>
    <property type="molecule type" value="Genomic_DNA"/>
</dbReference>
<dbReference type="AlphaFoldDB" id="A0A9Q1FYJ4"/>
<comment type="caution">
    <text evidence="2">The sequence shown here is derived from an EMBL/GenBank/DDBJ whole genome shotgun (WGS) entry which is preliminary data.</text>
</comment>
<proteinExistence type="predicted"/>
<sequence length="130" mass="14756">MADVESQRTVHLLSCDQDCDHNRDRDHDRQRFSPTLLNGGGRSTASVEKHIVLIYYYLSRFVFESCTTDRLSRSEQSARKQGKDDGPLLFFHRGASVVELGKTLNPKIRGVRSGYAWGMHPLPCEKSSKT</sequence>
<gene>
    <name evidence="2" type="ORF">SKAU_G00096410</name>
</gene>
<evidence type="ECO:0000313" key="3">
    <source>
        <dbReference type="Proteomes" id="UP001152622"/>
    </source>
</evidence>
<feature type="compositionally biased region" description="Basic and acidic residues" evidence="1">
    <location>
        <begin position="22"/>
        <end position="31"/>
    </location>
</feature>
<reference evidence="2" key="1">
    <citation type="journal article" date="2023" name="Science">
        <title>Genome structures resolve the early diversification of teleost fishes.</title>
        <authorList>
            <person name="Parey E."/>
            <person name="Louis A."/>
            <person name="Montfort J."/>
            <person name="Bouchez O."/>
            <person name="Roques C."/>
            <person name="Iampietro C."/>
            <person name="Lluch J."/>
            <person name="Castinel A."/>
            <person name="Donnadieu C."/>
            <person name="Desvignes T."/>
            <person name="Floi Bucao C."/>
            <person name="Jouanno E."/>
            <person name="Wen M."/>
            <person name="Mejri S."/>
            <person name="Dirks R."/>
            <person name="Jansen H."/>
            <person name="Henkel C."/>
            <person name="Chen W.J."/>
            <person name="Zahm M."/>
            <person name="Cabau C."/>
            <person name="Klopp C."/>
            <person name="Thompson A.W."/>
            <person name="Robinson-Rechavi M."/>
            <person name="Braasch I."/>
            <person name="Lecointre G."/>
            <person name="Bobe J."/>
            <person name="Postlethwait J.H."/>
            <person name="Berthelot C."/>
            <person name="Roest Crollius H."/>
            <person name="Guiguen Y."/>
        </authorList>
    </citation>
    <scope>NUCLEOTIDE SEQUENCE</scope>
    <source>
        <strain evidence="2">WJC10195</strain>
    </source>
</reference>
<evidence type="ECO:0000313" key="2">
    <source>
        <dbReference type="EMBL" id="KAJ8369613.1"/>
    </source>
</evidence>
<accession>A0A9Q1FYJ4</accession>
<evidence type="ECO:0000256" key="1">
    <source>
        <dbReference type="SAM" id="MobiDB-lite"/>
    </source>
</evidence>
<name>A0A9Q1FYJ4_SYNKA</name>
<dbReference type="Proteomes" id="UP001152622">
    <property type="component" value="Chromosome 3"/>
</dbReference>
<feature type="region of interest" description="Disordered" evidence="1">
    <location>
        <begin position="22"/>
        <end position="42"/>
    </location>
</feature>
<keyword evidence="3" id="KW-1185">Reference proteome</keyword>